<sequence>AAFLSIFSLSDQGRVNKKKQSFLSTTSSARLEDLAYLDEQQRHVPSRTSLRMPRQNSGSRSQQEHRVSFTPSLNLKPLHFEIPGLSSDWLFSGREWLFQEVDAHLRSGDPTSSQGVVIIGNMGFGKTAIVARLVALSCHGNSMWPTAASNQTMPKRKKTQCSNWYMEAISFSHNSLCRGGEDEGGGGGSCPGTPEMRRRQEEVVRRLAAQVVSYHFCQADNCQTCLVPEFVHNMAAMLSDAPQLLAYRELLHRSRELQSTLSLRACIQDPSSALEKGIMEPLSALYRERKIHVDRAGLIVLVDGLNEAEFHRPDYGDTLTSFLSRNIQKFPSWLKVITTVRTSQQDITSSLPFHRISLDRIEENNAIDQDLQVSNTLSAEIQSNVSLSNGRLDNAALAKLISHLKTLSKGSYLYLKLTLDLIEGGYLVLKSSSFKVVPVSLAEVYLLQLNMRFPTQSSFQRVLPLLNITVASLHPLTDQQLFEVVNAGTLARGSLPWAEFMHRLEQLSPFLLRRNDGSRMLNHSSFREWLMWREEGQDDRFLCDPRSGHTLMAFWLCRQEGKLNRQQMLELGHHILKAHIYKGLSKKLGVSSSVLQGLWLAYSTQSLNPALSSLRNLYTPNIKVSRLLIMGGADVDYCTDVLSNAPLLCAHAHLGHSDVVALLLDQGAQVDAQSHDGLTALGFAAAAGHLDIVTILSQNAAKAGHVDNSGRCVLVHAAQRGHIEVLRHLLRNADWSCTPCCSQKGASKEQAVQQALTAAASMGHSEVIEERAEIDTPDSLWGETALTAAAGSGRLTVCSLLLEEGAAVDHSNRRGVTPLFSAVKRDHGQVVQLLLNHRVDVNMVDQQGRTALMVAASEGHLTTARLLLDHGASLDQTDKEGLTALSWACLKGKLQLVRELVDRGAATTHADRSGRTPLDLAAFCGDPEVVQHLVDHGASVEHVDCSGMRPLDRAVGCRNTSAVIALLKKGAKIGPATWAMATSKPDILMVLLSKLMQEGDRLYKQGNASGAAQSYQAALQKFPVDELKTFRKLRVCVLLNLSRCHRKMNVSCPRDVASCSQRRR</sequence>
<keyword evidence="4 6" id="KW-0040">ANK repeat</keyword>
<dbReference type="PROSITE" id="PS50088">
    <property type="entry name" value="ANK_REPEAT"/>
    <property type="match status" value="6"/>
</dbReference>
<evidence type="ECO:0000256" key="1">
    <source>
        <dbReference type="ARBA" id="ARBA00022553"/>
    </source>
</evidence>
<dbReference type="GeneTree" id="ENSGT00940000156447"/>
<evidence type="ECO:0000256" key="3">
    <source>
        <dbReference type="ARBA" id="ARBA00022803"/>
    </source>
</evidence>
<dbReference type="InterPro" id="IPR036770">
    <property type="entry name" value="Ankyrin_rpt-contain_sf"/>
</dbReference>
<feature type="repeat" description="ANK" evidence="6">
    <location>
        <begin position="880"/>
        <end position="912"/>
    </location>
</feature>
<feature type="repeat" description="ANK" evidence="6">
    <location>
        <begin position="913"/>
        <end position="945"/>
    </location>
</feature>
<dbReference type="Ensembl" id="ENSTRUT00000077627.1">
    <property type="protein sequence ID" value="ENSTRUP00000074523.1"/>
    <property type="gene ID" value="ENSTRUG00000026728.1"/>
</dbReference>
<evidence type="ECO:0000256" key="6">
    <source>
        <dbReference type="PROSITE-ProRule" id="PRU00023"/>
    </source>
</evidence>
<name>A0A674NMQ3_TAKRU</name>
<comment type="similarity">
    <text evidence="5">Belongs to the TANC family.</text>
</comment>
<reference evidence="10" key="2">
    <citation type="submission" date="2025-08" db="UniProtKB">
        <authorList>
            <consortium name="Ensembl"/>
        </authorList>
    </citation>
    <scope>IDENTIFICATION</scope>
</reference>
<keyword evidence="3" id="KW-0802">TPR repeat</keyword>
<feature type="repeat" description="ANK" evidence="6">
    <location>
        <begin position="781"/>
        <end position="813"/>
    </location>
</feature>
<dbReference type="Gene3D" id="1.25.40.20">
    <property type="entry name" value="Ankyrin repeat-containing domain"/>
    <property type="match status" value="3"/>
</dbReference>
<feature type="region of interest" description="Disordered" evidence="7">
    <location>
        <begin position="45"/>
        <end position="68"/>
    </location>
</feature>
<dbReference type="PROSITE" id="PS50297">
    <property type="entry name" value="ANK_REP_REGION"/>
    <property type="match status" value="5"/>
</dbReference>
<accession>A0A674NMQ3</accession>
<feature type="repeat" description="ANK" evidence="6">
    <location>
        <begin position="676"/>
        <end position="708"/>
    </location>
</feature>
<dbReference type="GO" id="GO:0061001">
    <property type="term" value="P:regulation of dendritic spine morphogenesis"/>
    <property type="evidence" value="ECO:0007669"/>
    <property type="project" value="TreeGrafter"/>
</dbReference>
<dbReference type="InterPro" id="IPR011990">
    <property type="entry name" value="TPR-like_helical_dom_sf"/>
</dbReference>
<dbReference type="SUPFAM" id="SSF48403">
    <property type="entry name" value="Ankyrin repeat"/>
    <property type="match status" value="1"/>
</dbReference>
<dbReference type="GO" id="GO:0043197">
    <property type="term" value="C:dendritic spine"/>
    <property type="evidence" value="ECO:0007669"/>
    <property type="project" value="TreeGrafter"/>
</dbReference>
<evidence type="ECO:0000256" key="2">
    <source>
        <dbReference type="ARBA" id="ARBA00022737"/>
    </source>
</evidence>
<dbReference type="Pfam" id="PF25520">
    <property type="entry name" value="AAA_lid_TANC1"/>
    <property type="match status" value="1"/>
</dbReference>
<keyword evidence="11" id="KW-1185">Reference proteome</keyword>
<reference evidence="10" key="3">
    <citation type="submission" date="2025-09" db="UniProtKB">
        <authorList>
            <consortium name="Ensembl"/>
        </authorList>
    </citation>
    <scope>IDENTIFICATION</scope>
</reference>
<proteinExistence type="inferred from homology"/>
<feature type="repeat" description="ANK" evidence="6">
    <location>
        <begin position="847"/>
        <end position="879"/>
    </location>
</feature>
<gene>
    <name evidence="10" type="primary">LOC101065284</name>
</gene>
<dbReference type="SMART" id="SM00248">
    <property type="entry name" value="ANK"/>
    <property type="match status" value="9"/>
</dbReference>
<dbReference type="AlphaFoldDB" id="A0A674NMQ3"/>
<dbReference type="InterPro" id="IPR002110">
    <property type="entry name" value="Ankyrin_rpt"/>
</dbReference>
<feature type="domain" description="TANC1/2-like AAA+ ATPase lid" evidence="8">
    <location>
        <begin position="359"/>
        <end position="450"/>
    </location>
</feature>
<dbReference type="Pfam" id="PF12796">
    <property type="entry name" value="Ank_2"/>
    <property type="match status" value="3"/>
</dbReference>
<feature type="domain" description="TANC1/2-like winged helix" evidence="9">
    <location>
        <begin position="452"/>
        <end position="606"/>
    </location>
</feature>
<dbReference type="InterPro" id="IPR050889">
    <property type="entry name" value="Dendritic_Spine_Reg/Scaffold"/>
</dbReference>
<dbReference type="Gene3D" id="1.25.40.10">
    <property type="entry name" value="Tetratricopeptide repeat domain"/>
    <property type="match status" value="1"/>
</dbReference>
<dbReference type="PANTHER" id="PTHR24166:SF21">
    <property type="entry name" value="PROTEIN TANC2"/>
    <property type="match status" value="1"/>
</dbReference>
<evidence type="ECO:0000256" key="4">
    <source>
        <dbReference type="ARBA" id="ARBA00023043"/>
    </source>
</evidence>
<dbReference type="PANTHER" id="PTHR24166">
    <property type="entry name" value="ROLLING PEBBLES, ISOFORM B"/>
    <property type="match status" value="1"/>
</dbReference>
<reference evidence="10 11" key="1">
    <citation type="journal article" date="2011" name="Genome Biol. Evol.">
        <title>Integration of the genetic map and genome assembly of fugu facilitates insights into distinct features of genome evolution in teleosts and mammals.</title>
        <authorList>
            <person name="Kai W."/>
            <person name="Kikuchi K."/>
            <person name="Tohari S."/>
            <person name="Chew A.K."/>
            <person name="Tay A."/>
            <person name="Fujiwara A."/>
            <person name="Hosoya S."/>
            <person name="Suetake H."/>
            <person name="Naruse K."/>
            <person name="Brenner S."/>
            <person name="Suzuki Y."/>
            <person name="Venkatesh B."/>
        </authorList>
    </citation>
    <scope>NUCLEOTIDE SEQUENCE [LARGE SCALE GENOMIC DNA]</scope>
</reference>
<evidence type="ECO:0000313" key="10">
    <source>
        <dbReference type="Ensembl" id="ENSTRUP00000074523.1"/>
    </source>
</evidence>
<organism evidence="10 11">
    <name type="scientific">Takifugu rubripes</name>
    <name type="common">Japanese pufferfish</name>
    <name type="synonym">Fugu rubripes</name>
    <dbReference type="NCBI Taxonomy" id="31033"/>
    <lineage>
        <taxon>Eukaryota</taxon>
        <taxon>Metazoa</taxon>
        <taxon>Chordata</taxon>
        <taxon>Craniata</taxon>
        <taxon>Vertebrata</taxon>
        <taxon>Euteleostomi</taxon>
        <taxon>Actinopterygii</taxon>
        <taxon>Neopterygii</taxon>
        <taxon>Teleostei</taxon>
        <taxon>Neoteleostei</taxon>
        <taxon>Acanthomorphata</taxon>
        <taxon>Eupercaria</taxon>
        <taxon>Tetraodontiformes</taxon>
        <taxon>Tetradontoidea</taxon>
        <taxon>Tetraodontidae</taxon>
        <taxon>Takifugu</taxon>
    </lineage>
</organism>
<dbReference type="Proteomes" id="UP000005226">
    <property type="component" value="Chromosome 5"/>
</dbReference>
<feature type="repeat" description="ANK" evidence="6">
    <location>
        <begin position="814"/>
        <end position="846"/>
    </location>
</feature>
<dbReference type="Pfam" id="PF00023">
    <property type="entry name" value="Ank"/>
    <property type="match status" value="1"/>
</dbReference>
<dbReference type="Pfam" id="PF25521">
    <property type="entry name" value="WHD_TANC1"/>
    <property type="match status" value="1"/>
</dbReference>
<evidence type="ECO:0000259" key="9">
    <source>
        <dbReference type="Pfam" id="PF25521"/>
    </source>
</evidence>
<dbReference type="InterPro" id="IPR058018">
    <property type="entry name" value="AAA_lid_TANC1/2"/>
</dbReference>
<keyword evidence="2" id="KW-0677">Repeat</keyword>
<feature type="compositionally biased region" description="Polar residues" evidence="7">
    <location>
        <begin position="46"/>
        <end position="61"/>
    </location>
</feature>
<evidence type="ECO:0000256" key="7">
    <source>
        <dbReference type="SAM" id="MobiDB-lite"/>
    </source>
</evidence>
<protein>
    <submittedName>
        <fullName evidence="10">Tetratricopeptide repeat, ankyrin repeat and coiled-coil containing 2</fullName>
    </submittedName>
</protein>
<keyword evidence="1" id="KW-0597">Phosphoprotein</keyword>
<dbReference type="InterPro" id="IPR058056">
    <property type="entry name" value="WH_TANC1/2"/>
</dbReference>
<evidence type="ECO:0000313" key="11">
    <source>
        <dbReference type="Proteomes" id="UP000005226"/>
    </source>
</evidence>
<evidence type="ECO:0000259" key="8">
    <source>
        <dbReference type="Pfam" id="PF25520"/>
    </source>
</evidence>
<evidence type="ECO:0000256" key="5">
    <source>
        <dbReference type="ARBA" id="ARBA00038259"/>
    </source>
</evidence>